<dbReference type="Pfam" id="PF00746">
    <property type="entry name" value="Gram_pos_anchor"/>
    <property type="match status" value="1"/>
</dbReference>
<feature type="compositionally biased region" description="Low complexity" evidence="6">
    <location>
        <begin position="1315"/>
        <end position="1334"/>
    </location>
</feature>
<dbReference type="EMBL" id="JAGZFP010000021">
    <property type="protein sequence ID" value="MBS5359113.1"/>
    <property type="molecule type" value="Genomic_DNA"/>
</dbReference>
<evidence type="ECO:0000256" key="4">
    <source>
        <dbReference type="ARBA" id="ARBA00022729"/>
    </source>
</evidence>
<dbReference type="RefSeq" id="WP_193389336.1">
    <property type="nucleotide sequence ID" value="NZ_JVCZ01000041.1"/>
</dbReference>
<dbReference type="InterPro" id="IPR022464">
    <property type="entry name" value="Strep_pil_isopept_link"/>
</dbReference>
<feature type="domain" description="Streptococcal pilin isopeptide linkage" evidence="9">
    <location>
        <begin position="1084"/>
        <end position="1189"/>
    </location>
</feature>
<dbReference type="Pfam" id="PF17961">
    <property type="entry name" value="Big_8"/>
    <property type="match status" value="1"/>
</dbReference>
<gene>
    <name evidence="12" type="ORF">KHX87_08450</name>
</gene>
<evidence type="ECO:0000256" key="7">
    <source>
        <dbReference type="SAM" id="SignalP"/>
    </source>
</evidence>
<sequence>MKSLYKKIVAFVAIIAVVALGLSVIKPVSAASVSPTVTNLKAQASGQKVTFSFDWDLTGKSVKEGDTFTIDAPEGVNITEVATQSLQANGAEVATISMTNKKITFTFKKAIESMNENVKGGFSYNAVWDNTPGNPGNKTATSKVGSESVIITRPDGPGVFESVLNKYNLDGSYVTKQFKLDASENYAWLNVGDDYYLTKWFIRINGDGKKQAITNPVVSDKIQAPAVDYSKITFAPAANHAANEFFVGTYLKPSFTLRKGGQVVASGWDFWKHVKFDANGNGFTVNLSDVSDVFKTASSDELIVEYQTLIPKTTIRVDNNATLTADEITTPQTDPAFWNNPELKFWVSGDKTVTVQKEWVGDEEADRKDITVQLYADGKALDGMTQTLTKASGWKAAFTKLPGIKDGKAIEYSVVETNTPEGYTSKVEKIDDDNVIKVVNTSNKPKVTETTADLVVKKAFEVAGDQEHKQVPVTEGQFEFVLKDENNKVVETAKNQADGTVNFKSLTFNKEGSYTYTITENKGTDATINYSTQSITATVDVKKENDKLVATVTYSGGDGEQKNTITNTQNKPKVSNAKVTLTLKKAFEGGELKGDDFEFVAKDANDKVVGTTKNKKDGSITFDNITVDKAGTFKYTITETKGTDKTITYSDKTITATVVVVEKDNALVVEQISYSDGQTETNTFTNKKEAPKTESVTATLQVNKLLKEGETSLPLTDDQFEFVLKEGNNTLETAKNKANGTVTFKDLSYSEEGTHTYTITENKGTDASINYSTQSITATVDVKKANDKLVATVTYSGGDAEKGDTFTNTKTPPTPVPPTVKPTTAQFKAKKVLAINGSSDRTLKANEFTFLLKDQNGTLVDTKTNGENGDILFNPVTFNEAGTFTYTIVEQKPATPESAITYDESVHTVTVTVTKDETGQLNADVQYDGKKDTPTFTNTYTPPAPVPPTVKPTTAQFKAKKVLAINGSSDRTLKANEFTFLLKDQNGTLVDTKTNGENGDILFNPVSFNEAGTFTYTIVEQKPATPESAITYDESVHTVTVTVTKDATGQLNADVQYDGKKDTPTFTNTYTPPTPPTPSEKQITTSKILEGRDLQGGEFSFNLLDENGTVLQTKQNAADGTVTFDAIAYTEAMIGTHKYTIKEVVPADQANIQYDEGQVDVTVTVTKDEASNAIQAVVSYGAKKTFINKVIPPTPPTVNNPELKLYTLRVRKVDEKGDYLAGAVFGLFEADGVTPVANPYGQGQAQAISGQDGLASFVGFEAKEYVIKELSAPSGYQLSDTTIKVSASDFASATNLVVDKGNVVNKLLPPPPSTDIPNIPTPSNSKPKTPSPNGDKPKPSDKPKSSETPKSSDKPKEGKRSLPSTGTADHLGLLVTGLTFVATAIASMTLKKKEDF</sequence>
<dbReference type="Pfam" id="PF12892">
    <property type="entry name" value="FctA"/>
    <property type="match status" value="6"/>
</dbReference>
<evidence type="ECO:0000256" key="2">
    <source>
        <dbReference type="ARBA" id="ARBA00022512"/>
    </source>
</evidence>
<dbReference type="InterPro" id="IPR008454">
    <property type="entry name" value="Collagen-bd_Cna-like_B-typ_dom"/>
</dbReference>
<feature type="signal peptide" evidence="7">
    <location>
        <begin position="1"/>
        <end position="30"/>
    </location>
</feature>
<dbReference type="InterPro" id="IPR041033">
    <property type="entry name" value="SpaA_PFL_dom_1"/>
</dbReference>
<keyword evidence="3" id="KW-0964">Secreted</keyword>
<feature type="domain" description="Streptococcal pilin isopeptide linkage" evidence="9">
    <location>
        <begin position="582"/>
        <end position="687"/>
    </location>
</feature>
<dbReference type="InterPro" id="IPR041171">
    <property type="entry name" value="SDR_Ig"/>
</dbReference>
<feature type="domain" description="SDR-like Ig" evidence="11">
    <location>
        <begin position="45"/>
        <end position="130"/>
    </location>
</feature>
<dbReference type="SUPFAM" id="SSF49478">
    <property type="entry name" value="Cna protein B-type domain"/>
    <property type="match status" value="1"/>
</dbReference>
<evidence type="ECO:0000256" key="3">
    <source>
        <dbReference type="ARBA" id="ARBA00022525"/>
    </source>
</evidence>
<protein>
    <submittedName>
        <fullName evidence="12">Cna B-type domain-containing protein</fullName>
    </submittedName>
</protein>
<feature type="domain" description="Streptococcal pilin isopeptide linkage" evidence="9">
    <location>
        <begin position="827"/>
        <end position="941"/>
    </location>
</feature>
<feature type="domain" description="Streptococcal pilin isopeptide linkage" evidence="9">
    <location>
        <begin position="700"/>
        <end position="809"/>
    </location>
</feature>
<evidence type="ECO:0000313" key="12">
    <source>
        <dbReference type="EMBL" id="MBS5359113.1"/>
    </source>
</evidence>
<feature type="domain" description="SpaA-like prealbumin fold" evidence="10">
    <location>
        <begin position="1208"/>
        <end position="1289"/>
    </location>
</feature>
<dbReference type="InterPro" id="IPR019931">
    <property type="entry name" value="LPXTG_anchor"/>
</dbReference>
<dbReference type="NCBIfam" id="TIGR03786">
    <property type="entry name" value="strep_pil_rpt"/>
    <property type="match status" value="6"/>
</dbReference>
<name>A0A943DLP7_STRPA</name>
<evidence type="ECO:0000256" key="6">
    <source>
        <dbReference type="SAM" id="MobiDB-lite"/>
    </source>
</evidence>
<evidence type="ECO:0000256" key="1">
    <source>
        <dbReference type="ARBA" id="ARBA00004168"/>
    </source>
</evidence>
<evidence type="ECO:0000256" key="5">
    <source>
        <dbReference type="ARBA" id="ARBA00023088"/>
    </source>
</evidence>
<evidence type="ECO:0000259" key="8">
    <source>
        <dbReference type="Pfam" id="PF00746"/>
    </source>
</evidence>
<keyword evidence="4 7" id="KW-0732">Signal</keyword>
<dbReference type="Proteomes" id="UP000709219">
    <property type="component" value="Unassembled WGS sequence"/>
</dbReference>
<dbReference type="Gene3D" id="2.60.40.1280">
    <property type="match status" value="1"/>
</dbReference>
<proteinExistence type="predicted"/>
<keyword evidence="5" id="KW-0572">Peptidoglycan-anchor</keyword>
<dbReference type="InterPro" id="IPR013783">
    <property type="entry name" value="Ig-like_fold"/>
</dbReference>
<feature type="domain" description="Gram-positive cocci surface proteins LPxTG" evidence="8">
    <location>
        <begin position="1355"/>
        <end position="1394"/>
    </location>
</feature>
<accession>A0A943DLP7</accession>
<evidence type="ECO:0000259" key="9">
    <source>
        <dbReference type="Pfam" id="PF12892"/>
    </source>
</evidence>
<comment type="caution">
    <text evidence="12">The sequence shown here is derived from an EMBL/GenBank/DDBJ whole genome shotgun (WGS) entry which is preliminary data.</text>
</comment>
<dbReference type="Gene3D" id="2.60.40.10">
    <property type="entry name" value="Immunoglobulins"/>
    <property type="match status" value="1"/>
</dbReference>
<feature type="compositionally biased region" description="Basic and acidic residues" evidence="6">
    <location>
        <begin position="1335"/>
        <end position="1360"/>
    </location>
</feature>
<feature type="region of interest" description="Disordered" evidence="6">
    <location>
        <begin position="1058"/>
        <end position="1082"/>
    </location>
</feature>
<dbReference type="CDD" id="cd00222">
    <property type="entry name" value="CollagenBindB"/>
    <property type="match status" value="1"/>
</dbReference>
<dbReference type="InterPro" id="IPR011252">
    <property type="entry name" value="Fibrogen-bd_dom1"/>
</dbReference>
<dbReference type="Pfam" id="PF17802">
    <property type="entry name" value="SpaA"/>
    <property type="match status" value="1"/>
</dbReference>
<organism evidence="12 13">
    <name type="scientific">Streptococcus parasanguinis</name>
    <dbReference type="NCBI Taxonomy" id="1318"/>
    <lineage>
        <taxon>Bacteria</taxon>
        <taxon>Bacillati</taxon>
        <taxon>Bacillota</taxon>
        <taxon>Bacilli</taxon>
        <taxon>Lactobacillales</taxon>
        <taxon>Streptococcaceae</taxon>
        <taxon>Streptococcus</taxon>
    </lineage>
</organism>
<dbReference type="InterPro" id="IPR038174">
    <property type="entry name" value="Strep_pil_link_sf"/>
</dbReference>
<reference evidence="12" key="1">
    <citation type="submission" date="2021-02" db="EMBL/GenBank/DDBJ databases">
        <title>Infant gut strain persistence is associated with maternal origin, phylogeny, and functional potential including surface adhesion and iron acquisition.</title>
        <authorList>
            <person name="Lou Y.C."/>
        </authorList>
    </citation>
    <scope>NUCLEOTIDE SEQUENCE</scope>
    <source>
        <strain evidence="12">L3_098_011G1_dasL3_098_011G1_concoct_7</strain>
    </source>
</reference>
<dbReference type="GO" id="GO:0007155">
    <property type="term" value="P:cell adhesion"/>
    <property type="evidence" value="ECO:0007669"/>
    <property type="project" value="InterPro"/>
</dbReference>
<dbReference type="Gene3D" id="2.60.40.3050">
    <property type="match status" value="6"/>
</dbReference>
<dbReference type="Gene3D" id="2.60.40.1140">
    <property type="entry name" value="Collagen-binding surface protein Cna, B-type domain"/>
    <property type="match status" value="1"/>
</dbReference>
<dbReference type="InterPro" id="IPR008966">
    <property type="entry name" value="Adhesion_dom_sf"/>
</dbReference>
<evidence type="ECO:0000259" key="11">
    <source>
        <dbReference type="Pfam" id="PF17961"/>
    </source>
</evidence>
<dbReference type="SUPFAM" id="SSF49401">
    <property type="entry name" value="Bacterial adhesins"/>
    <property type="match status" value="1"/>
</dbReference>
<feature type="domain" description="Streptococcal pilin isopeptide linkage" evidence="9">
    <location>
        <begin position="473"/>
        <end position="568"/>
    </location>
</feature>
<feature type="chain" id="PRO_5037115221" evidence="7">
    <location>
        <begin position="31"/>
        <end position="1396"/>
    </location>
</feature>
<comment type="subcellular location">
    <subcellularLocation>
        <location evidence="1">Secreted</location>
        <location evidence="1">Cell wall</location>
        <topology evidence="1">Peptidoglycan-anchor</topology>
    </subcellularLocation>
</comment>
<keyword evidence="2" id="KW-0134">Cell wall</keyword>
<feature type="region of interest" description="Disordered" evidence="6">
    <location>
        <begin position="1303"/>
        <end position="1369"/>
    </location>
</feature>
<evidence type="ECO:0000313" key="13">
    <source>
        <dbReference type="Proteomes" id="UP000709219"/>
    </source>
</evidence>
<feature type="domain" description="Streptococcal pilin isopeptide linkage" evidence="9">
    <location>
        <begin position="957"/>
        <end position="1071"/>
    </location>
</feature>
<evidence type="ECO:0000259" key="10">
    <source>
        <dbReference type="Pfam" id="PF17802"/>
    </source>
</evidence>